<name>A0ABM4AUV5_VANTA</name>
<feature type="domain" description="Immunoglobulin" evidence="2">
    <location>
        <begin position="434"/>
        <end position="537"/>
    </location>
</feature>
<reference evidence="4" key="2">
    <citation type="submission" date="2025-08" db="UniProtKB">
        <authorList>
            <consortium name="RefSeq"/>
        </authorList>
    </citation>
    <scope>IDENTIFICATION</scope>
    <source>
        <tissue evidence="4">Whole body</tissue>
    </source>
</reference>
<sequence>MLLTGLLKNVKCQIPVFPIALENKLVAQNGLGWPSAIQVAKGNEVLMKLRLSLENQNTCTVTDPRGLKFDISSPPSSKYQKWNDGCSIRVRNITFEDEGRWRLTASEGSKSITGWIEVTVLEKTSTYTAPPISLQDGETQTKVDLSSLDNAYCVVAKPFSESSLIPGKCSVTLDRTTRAVQGNWQIYLGLPGTVSEVQAKRHVTVQTEHLDVGYVRDASNRLHLYCNILHTTKNITFCRFQKTSNPYGYNVIDGLSDGSHSYYGKGFDLKQCGMTIEKSTSEDYGTWRCSVGVQMFVGTQIQQQTPMQALISVTHTSTSTFLRKKTNEVRPRTIFVQEDSSFTITCNSATSLSYCWFQHPNGTQYTPVKLVSEEQLFWYTGESLVVGHCGITFAHASIEDDGKWLCSMGPRSRLGVEMTDTVQVRVTGPLAANQKNVPVRIGGNATLYCHTANGRRPLKYCRFLSPKFVGMNIDSSVTPENAILNRYYFTPERELNFGDCSLSILSVEEDDIGSWTCAAVVDNEILESRDTILVSIDDQRRNYQFQASIIGMSVGLSGLVIVLIGIIAYKRTWIQYFYCTRKPTVSDEYSLQRRTATLSSIQSGSSNE</sequence>
<feature type="domain" description="Immunoglobulin" evidence="2">
    <location>
        <begin position="331"/>
        <end position="427"/>
    </location>
</feature>
<dbReference type="SMART" id="SM00409">
    <property type="entry name" value="IG"/>
    <property type="match status" value="4"/>
</dbReference>
<evidence type="ECO:0000256" key="1">
    <source>
        <dbReference type="SAM" id="Phobius"/>
    </source>
</evidence>
<evidence type="ECO:0000259" key="2">
    <source>
        <dbReference type="SMART" id="SM00409"/>
    </source>
</evidence>
<dbReference type="Gene3D" id="2.60.40.10">
    <property type="entry name" value="Immunoglobulins"/>
    <property type="match status" value="1"/>
</dbReference>
<feature type="domain" description="Immunoglobulin" evidence="2">
    <location>
        <begin position="34"/>
        <end position="121"/>
    </location>
</feature>
<accession>A0ABM4AUV5</accession>
<keyword evidence="1" id="KW-0812">Transmembrane</keyword>
<dbReference type="Proteomes" id="UP001652626">
    <property type="component" value="Chromosome 3"/>
</dbReference>
<evidence type="ECO:0000313" key="3">
    <source>
        <dbReference type="Proteomes" id="UP001652626"/>
    </source>
</evidence>
<dbReference type="InterPro" id="IPR036179">
    <property type="entry name" value="Ig-like_dom_sf"/>
</dbReference>
<evidence type="ECO:0000313" key="4">
    <source>
        <dbReference type="RefSeq" id="XP_064075067.1"/>
    </source>
</evidence>
<dbReference type="RefSeq" id="XP_064075067.1">
    <property type="nucleotide sequence ID" value="XM_064218997.1"/>
</dbReference>
<organism evidence="3 4">
    <name type="scientific">Vanessa tameamea</name>
    <name type="common">Kamehameha butterfly</name>
    <dbReference type="NCBI Taxonomy" id="334116"/>
    <lineage>
        <taxon>Eukaryota</taxon>
        <taxon>Metazoa</taxon>
        <taxon>Ecdysozoa</taxon>
        <taxon>Arthropoda</taxon>
        <taxon>Hexapoda</taxon>
        <taxon>Insecta</taxon>
        <taxon>Pterygota</taxon>
        <taxon>Neoptera</taxon>
        <taxon>Endopterygota</taxon>
        <taxon>Lepidoptera</taxon>
        <taxon>Glossata</taxon>
        <taxon>Ditrysia</taxon>
        <taxon>Papilionoidea</taxon>
        <taxon>Nymphalidae</taxon>
        <taxon>Nymphalinae</taxon>
        <taxon>Vanessa</taxon>
    </lineage>
</organism>
<dbReference type="InterPro" id="IPR003599">
    <property type="entry name" value="Ig_sub"/>
</dbReference>
<protein>
    <submittedName>
        <fullName evidence="4">Uncharacterized protein LOC113397474</fullName>
    </submittedName>
</protein>
<feature type="domain" description="Immunoglobulin" evidence="2">
    <location>
        <begin position="211"/>
        <end position="304"/>
    </location>
</feature>
<feature type="transmembrane region" description="Helical" evidence="1">
    <location>
        <begin position="549"/>
        <end position="569"/>
    </location>
</feature>
<proteinExistence type="predicted"/>
<keyword evidence="3" id="KW-1185">Reference proteome</keyword>
<dbReference type="InterPro" id="IPR013783">
    <property type="entry name" value="Ig-like_fold"/>
</dbReference>
<dbReference type="GeneID" id="113397474"/>
<keyword evidence="1" id="KW-1133">Transmembrane helix</keyword>
<dbReference type="SUPFAM" id="SSF48726">
    <property type="entry name" value="Immunoglobulin"/>
    <property type="match status" value="2"/>
</dbReference>
<keyword evidence="1" id="KW-0472">Membrane</keyword>
<reference evidence="3" key="1">
    <citation type="submission" date="2025-05" db="UniProtKB">
        <authorList>
            <consortium name="RefSeq"/>
        </authorList>
    </citation>
    <scope>NUCLEOTIDE SEQUENCE [LARGE SCALE GENOMIC DNA]</scope>
</reference>
<gene>
    <name evidence="4" type="primary">LOC113397474</name>
</gene>